<feature type="chain" id="PRO_5020931375" evidence="1">
    <location>
        <begin position="26"/>
        <end position="198"/>
    </location>
</feature>
<organism evidence="2 3">
    <name type="scientific">Sphingobacterium alimentarium</name>
    <dbReference type="NCBI Taxonomy" id="797292"/>
    <lineage>
        <taxon>Bacteria</taxon>
        <taxon>Pseudomonadati</taxon>
        <taxon>Bacteroidota</taxon>
        <taxon>Sphingobacteriia</taxon>
        <taxon>Sphingobacteriales</taxon>
        <taxon>Sphingobacteriaceae</taxon>
        <taxon>Sphingobacterium</taxon>
    </lineage>
</organism>
<dbReference type="Pfam" id="PF25593">
    <property type="entry name" value="GldD_lipo"/>
    <property type="match status" value="1"/>
</dbReference>
<comment type="caution">
    <text evidence="2">The sequence shown here is derived from an EMBL/GenBank/DDBJ whole genome shotgun (WGS) entry which is preliminary data.</text>
</comment>
<proteinExistence type="predicted"/>
<name>A0A4R3W020_9SPHI</name>
<evidence type="ECO:0000313" key="3">
    <source>
        <dbReference type="Proteomes" id="UP000295197"/>
    </source>
</evidence>
<dbReference type="RefSeq" id="WP_243646041.1">
    <property type="nucleotide sequence ID" value="NZ_SMBZ01000007.1"/>
</dbReference>
<dbReference type="Proteomes" id="UP000295197">
    <property type="component" value="Unassembled WGS sequence"/>
</dbReference>
<feature type="signal peptide" evidence="1">
    <location>
        <begin position="1"/>
        <end position="25"/>
    </location>
</feature>
<keyword evidence="2" id="KW-0449">Lipoprotein</keyword>
<dbReference type="InterPro" id="IPR019850">
    <property type="entry name" value="GldD-like"/>
</dbReference>
<keyword evidence="1" id="KW-0732">Signal</keyword>
<reference evidence="2 3" key="1">
    <citation type="submission" date="2019-03" db="EMBL/GenBank/DDBJ databases">
        <title>Genomic Encyclopedia of Type Strains, Phase IV (KMG-IV): sequencing the most valuable type-strain genomes for metagenomic binning, comparative biology and taxonomic classification.</title>
        <authorList>
            <person name="Goeker M."/>
        </authorList>
    </citation>
    <scope>NUCLEOTIDE SEQUENCE [LARGE SCALE GENOMIC DNA]</scope>
    <source>
        <strain evidence="2 3">DSM 22362</strain>
    </source>
</reference>
<accession>A0A4R3W020</accession>
<evidence type="ECO:0000256" key="1">
    <source>
        <dbReference type="SAM" id="SignalP"/>
    </source>
</evidence>
<protein>
    <submittedName>
        <fullName evidence="2">Gliding motility-associated lipoprotein GldD</fullName>
    </submittedName>
</protein>
<dbReference type="AlphaFoldDB" id="A0A4R3W020"/>
<sequence length="198" mass="22751">MATQFLTMRLAFVFLATLFSLNSCNSDYSPKPRAYHRILFPEKQYSLSATQGCPFTFEIPQYSQLLDDTNKGSQPCWKNLDFNAYNARLHLSYFKISSEAPLEQLTEDARSFVFKHTAKATAIDQQPISIPETGVTGLQYTIQGNTASNIQFYVTDSEKHYLRGALYFNERPNLDSIQPVLDFLKTDIQHIINTIRWK</sequence>
<dbReference type="EMBL" id="SMBZ01000007">
    <property type="protein sequence ID" value="TCV18947.1"/>
    <property type="molecule type" value="Genomic_DNA"/>
</dbReference>
<gene>
    <name evidence="2" type="ORF">EDC17_100778</name>
</gene>
<evidence type="ECO:0000313" key="2">
    <source>
        <dbReference type="EMBL" id="TCV18947.1"/>
    </source>
</evidence>
<keyword evidence="3" id="KW-1185">Reference proteome</keyword>